<accession>A0A939JH16</accession>
<reference evidence="2" key="1">
    <citation type="submission" date="2021-03" db="EMBL/GenBank/DDBJ databases">
        <title>Streptomyces poriferae sp. nov., a novel marine sponge-derived Actinobacteria species with anti-MRSA activity.</title>
        <authorList>
            <person name="Sandoval-Powers M."/>
            <person name="Kralova S."/>
            <person name="Nguyen G.-S."/>
            <person name="Fawwal D."/>
            <person name="Degnes K."/>
            <person name="Klinkenberg G."/>
            <person name="Sletta H."/>
            <person name="Wentzel A."/>
            <person name="Liles M.R."/>
        </authorList>
    </citation>
    <scope>NUCLEOTIDE SEQUENCE</scope>
    <source>
        <strain evidence="2">DSM 41794</strain>
    </source>
</reference>
<gene>
    <name evidence="2" type="ORF">J0695_19635</name>
</gene>
<protein>
    <recommendedName>
        <fullName evidence="4">Tetratricopeptide repeat protein</fullName>
    </recommendedName>
</protein>
<dbReference type="AlphaFoldDB" id="A0A939JH16"/>
<dbReference type="RefSeq" id="WP_206963404.1">
    <property type="nucleotide sequence ID" value="NZ_BAAAJJ010000001.1"/>
</dbReference>
<keyword evidence="1" id="KW-0812">Transmembrane</keyword>
<evidence type="ECO:0000313" key="2">
    <source>
        <dbReference type="EMBL" id="MBO0513993.1"/>
    </source>
</evidence>
<feature type="transmembrane region" description="Helical" evidence="1">
    <location>
        <begin position="227"/>
        <end position="245"/>
    </location>
</feature>
<keyword evidence="1" id="KW-0472">Membrane</keyword>
<sequence length="477" mass="51319">MQGESTEVMSARAKAEALLRAGRLSEARRVAREGLSEDGPDAGQHAGLYVVLGRAHAAEDADDHDDRAEAVFREGLDSFPDDLDLLSEYAQFCLQSDGFEHPGRPRRAVELVARLQELAPGSAQAVRAAQASGGRGVSGPKPASRARVQRQDARLALRAGEPAAQVYERAAERPGDDRLAVLAETLTALERPRRGLMRTLVRAPFGSALVLAAVQAAVFLSVPAFRLPWWVSCGALLTAVPHRVLSGVLRGARKRADVRELPADAPVLTDAVAPSVSYTRREKALTALVLVVSLSAAAGSVMWQYAQYLEYPRYTASAPSHFRGMNEVVDAPILDSLAAVLGQNMGRSGIEPFAHAYVDDPDTEVPGAAIVLFGMYGDMHEMSSKDVDSFRSAMRQGLGDNADFEEWDADPGAYGGWMRCMTVDLAYTNGESKGICTWGDKGSYGTVMSVGSSFDKDDRKGVEDLTRSLRQTVLDPA</sequence>
<proteinExistence type="predicted"/>
<feature type="transmembrane region" description="Helical" evidence="1">
    <location>
        <begin position="200"/>
        <end position="221"/>
    </location>
</feature>
<evidence type="ECO:0000256" key="1">
    <source>
        <dbReference type="SAM" id="Phobius"/>
    </source>
</evidence>
<feature type="transmembrane region" description="Helical" evidence="1">
    <location>
        <begin position="284"/>
        <end position="306"/>
    </location>
</feature>
<evidence type="ECO:0000313" key="3">
    <source>
        <dbReference type="Proteomes" id="UP000664167"/>
    </source>
</evidence>
<comment type="caution">
    <text evidence="2">The sequence shown here is derived from an EMBL/GenBank/DDBJ whole genome shotgun (WGS) entry which is preliminary data.</text>
</comment>
<name>A0A939JH16_9ACTN</name>
<evidence type="ECO:0008006" key="4">
    <source>
        <dbReference type="Google" id="ProtNLM"/>
    </source>
</evidence>
<dbReference type="InterPro" id="IPR011990">
    <property type="entry name" value="TPR-like_helical_dom_sf"/>
</dbReference>
<organism evidence="2 3">
    <name type="scientific">Streptomyces beijiangensis</name>
    <dbReference type="NCBI Taxonomy" id="163361"/>
    <lineage>
        <taxon>Bacteria</taxon>
        <taxon>Bacillati</taxon>
        <taxon>Actinomycetota</taxon>
        <taxon>Actinomycetes</taxon>
        <taxon>Kitasatosporales</taxon>
        <taxon>Streptomycetaceae</taxon>
        <taxon>Streptomyces</taxon>
    </lineage>
</organism>
<keyword evidence="1" id="KW-1133">Transmembrane helix</keyword>
<keyword evidence="3" id="KW-1185">Reference proteome</keyword>
<dbReference type="Proteomes" id="UP000664167">
    <property type="component" value="Unassembled WGS sequence"/>
</dbReference>
<dbReference type="Gene3D" id="1.25.40.10">
    <property type="entry name" value="Tetratricopeptide repeat domain"/>
    <property type="match status" value="1"/>
</dbReference>
<dbReference type="EMBL" id="JAFLRJ010000177">
    <property type="protein sequence ID" value="MBO0513993.1"/>
    <property type="molecule type" value="Genomic_DNA"/>
</dbReference>